<feature type="compositionally biased region" description="Low complexity" evidence="1">
    <location>
        <begin position="221"/>
        <end position="231"/>
    </location>
</feature>
<dbReference type="AlphaFoldDB" id="W9Y073"/>
<keyword evidence="4" id="KW-1185">Reference proteome</keyword>
<dbReference type="OrthoDB" id="4951845at2759"/>
<dbReference type="InterPro" id="IPR004045">
    <property type="entry name" value="Glutathione_S-Trfase_N"/>
</dbReference>
<dbReference type="InterPro" id="IPR036282">
    <property type="entry name" value="Glutathione-S-Trfase_C_sf"/>
</dbReference>
<dbReference type="InterPro" id="IPR050983">
    <property type="entry name" value="GST_Omega/HSP26"/>
</dbReference>
<feature type="compositionally biased region" description="Low complexity" evidence="1">
    <location>
        <begin position="31"/>
        <end position="42"/>
    </location>
</feature>
<dbReference type="GeneID" id="19161454"/>
<feature type="region of interest" description="Disordered" evidence="1">
    <location>
        <begin position="55"/>
        <end position="244"/>
    </location>
</feature>
<dbReference type="eggNOG" id="KOG0406">
    <property type="taxonomic scope" value="Eukaryota"/>
</dbReference>
<feature type="region of interest" description="Disordered" evidence="1">
    <location>
        <begin position="458"/>
        <end position="488"/>
    </location>
</feature>
<proteinExistence type="predicted"/>
<gene>
    <name evidence="3" type="ORF">A1O1_06587</name>
</gene>
<accession>W9Y073</accession>
<dbReference type="RefSeq" id="XP_007725655.1">
    <property type="nucleotide sequence ID" value="XM_007727465.1"/>
</dbReference>
<dbReference type="Proteomes" id="UP000019484">
    <property type="component" value="Unassembled WGS sequence"/>
</dbReference>
<dbReference type="CDD" id="cd00570">
    <property type="entry name" value="GST_N_family"/>
    <property type="match status" value="1"/>
</dbReference>
<dbReference type="CDD" id="cd00299">
    <property type="entry name" value="GST_C_family"/>
    <property type="match status" value="1"/>
</dbReference>
<feature type="domain" description="GST N-terminal" evidence="2">
    <location>
        <begin position="571"/>
        <end position="653"/>
    </location>
</feature>
<comment type="caution">
    <text evidence="3">The sequence shown here is derived from an EMBL/GenBank/DDBJ whole genome shotgun (WGS) entry which is preliminary data.</text>
</comment>
<name>W9Y073_9EURO</name>
<dbReference type="HOGENOM" id="CLU_011226_7_1_1"/>
<dbReference type="SUPFAM" id="SSF47616">
    <property type="entry name" value="GST C-terminal domain-like"/>
    <property type="match status" value="1"/>
</dbReference>
<reference evidence="3 4" key="1">
    <citation type="submission" date="2013-03" db="EMBL/GenBank/DDBJ databases">
        <title>The Genome Sequence of Capronia coronata CBS 617.96.</title>
        <authorList>
            <consortium name="The Broad Institute Genomics Platform"/>
            <person name="Cuomo C."/>
            <person name="de Hoog S."/>
            <person name="Gorbushina A."/>
            <person name="Walker B."/>
            <person name="Young S.K."/>
            <person name="Zeng Q."/>
            <person name="Gargeya S."/>
            <person name="Fitzgerald M."/>
            <person name="Haas B."/>
            <person name="Abouelleil A."/>
            <person name="Allen A.W."/>
            <person name="Alvarado L."/>
            <person name="Arachchi H.M."/>
            <person name="Berlin A.M."/>
            <person name="Chapman S.B."/>
            <person name="Gainer-Dewar J."/>
            <person name="Goldberg J."/>
            <person name="Griggs A."/>
            <person name="Gujja S."/>
            <person name="Hansen M."/>
            <person name="Howarth C."/>
            <person name="Imamovic A."/>
            <person name="Ireland A."/>
            <person name="Larimer J."/>
            <person name="McCowan C."/>
            <person name="Murphy C."/>
            <person name="Pearson M."/>
            <person name="Poon T.W."/>
            <person name="Priest M."/>
            <person name="Roberts A."/>
            <person name="Saif S."/>
            <person name="Shea T."/>
            <person name="Sisk P."/>
            <person name="Sykes S."/>
            <person name="Wortman J."/>
            <person name="Nusbaum C."/>
            <person name="Birren B."/>
        </authorList>
    </citation>
    <scope>NUCLEOTIDE SEQUENCE [LARGE SCALE GENOMIC DNA]</scope>
    <source>
        <strain evidence="3 4">CBS 617.96</strain>
    </source>
</reference>
<evidence type="ECO:0000313" key="4">
    <source>
        <dbReference type="Proteomes" id="UP000019484"/>
    </source>
</evidence>
<feature type="compositionally biased region" description="Polar residues" evidence="1">
    <location>
        <begin position="55"/>
        <end position="124"/>
    </location>
</feature>
<dbReference type="GO" id="GO:0005737">
    <property type="term" value="C:cytoplasm"/>
    <property type="evidence" value="ECO:0007669"/>
    <property type="project" value="TreeGrafter"/>
</dbReference>
<dbReference type="PROSITE" id="PS50404">
    <property type="entry name" value="GST_NTER"/>
    <property type="match status" value="1"/>
</dbReference>
<protein>
    <recommendedName>
        <fullName evidence="2">GST N-terminal domain-containing protein</fullName>
    </recommendedName>
</protein>
<dbReference type="InterPro" id="IPR040079">
    <property type="entry name" value="Glutathione_S-Trfase"/>
</dbReference>
<feature type="region of interest" description="Disordered" evidence="1">
    <location>
        <begin position="516"/>
        <end position="549"/>
    </location>
</feature>
<feature type="region of interest" description="Disordered" evidence="1">
    <location>
        <begin position="316"/>
        <end position="338"/>
    </location>
</feature>
<feature type="compositionally biased region" description="Polar residues" evidence="1">
    <location>
        <begin position="134"/>
        <end position="177"/>
    </location>
</feature>
<dbReference type="EMBL" id="AMWN01000005">
    <property type="protein sequence ID" value="EXJ86217.1"/>
    <property type="molecule type" value="Genomic_DNA"/>
</dbReference>
<feature type="region of interest" description="Disordered" evidence="1">
    <location>
        <begin position="18"/>
        <end position="42"/>
    </location>
</feature>
<dbReference type="SUPFAM" id="SSF52833">
    <property type="entry name" value="Thioredoxin-like"/>
    <property type="match status" value="1"/>
</dbReference>
<feature type="compositionally biased region" description="Low complexity" evidence="1">
    <location>
        <begin position="178"/>
        <end position="188"/>
    </location>
</feature>
<organism evidence="3 4">
    <name type="scientific">Capronia coronata CBS 617.96</name>
    <dbReference type="NCBI Taxonomy" id="1182541"/>
    <lineage>
        <taxon>Eukaryota</taxon>
        <taxon>Fungi</taxon>
        <taxon>Dikarya</taxon>
        <taxon>Ascomycota</taxon>
        <taxon>Pezizomycotina</taxon>
        <taxon>Eurotiomycetes</taxon>
        <taxon>Chaetothyriomycetidae</taxon>
        <taxon>Chaetothyriales</taxon>
        <taxon>Herpotrichiellaceae</taxon>
        <taxon>Capronia</taxon>
    </lineage>
</organism>
<sequence>MDADSLQNFALPVQPIQFPAYGANSDGQGGPQQDDTAAAAAAAVGYAPADPVDVNTQAFEMNGGASTIQPRGQSNSDAMDSLNANNATPTPASRSPHQTRSSVTLQTASTPSQNGSISTPQVQDTPMDPAITDFQDQGQAQQEFISEDQNLSQPAQDSNLVWKNASSAYPNGTPTVNRASQARQSQSQTQVYNTPHGLVSSDPWSSEAPNTQQQVDTPDGTTNDNTNTNTNIGPETNLDPAIAANPFSDTFPLIPNPPDLDAWREKLFNIKEPLVLSEEEYLTYFPHVDNVYSHRSTQKYKRKPFVSHYWDCRLKGRPSGTPKSDDPNKKKRKRQARERDLCDVKIKVTEYFSTEEARKLGMTAIGDTSGTTTSLANSTTDPALLAVSGTDMEGSVGGSVGGSELTIVLEDGVNGSSAGTSINPSDPNFGLLEFPRRRLPEGHPGADGKRWFTIQRVRGNPGGGAVKDKRDSTASGFGDGGDENDDSTVMVDPNLDLDHKHTLEESDRVKKNSVQRWLLKEEKEKKRMSKLPTPAATSTPNTHGSDSVSPSFRASGLAFFTARSHAAPAPSKITFFANSFCPFAQRIWIALEIKGVPYQMVEVMPAHLDSYRPPEMLQVNPEGNLPCIRHGNWGVWESGVVMEYLEDLAMGYSLLPLGNAQLRAHCRLWADHINRKILPSFYSLLLTPPPRTTPQQQQPNLDGDMDSTMDLDNPAQTQTQAQAQANAASAAQHSMLISTLQKHITSLVNASHATGPFFLGSEIGFVDVAFAPWIIRLSRVLSYYRGFPRPEVGTRWRQWVDAIEADERVRRTVSDENSYHGVYRGVGEDGWDSLVAQDGVGLRKAFVEVDYAKRAVAQEGFGLGGDVWGRLGEESAVHAKRGVLA</sequence>
<feature type="compositionally biased region" description="Polar residues" evidence="1">
    <location>
        <begin position="535"/>
        <end position="549"/>
    </location>
</feature>
<dbReference type="PANTHER" id="PTHR43968">
    <property type="match status" value="1"/>
</dbReference>
<dbReference type="STRING" id="1182541.W9Y073"/>
<dbReference type="Gene3D" id="1.20.1050.10">
    <property type="match status" value="1"/>
</dbReference>
<evidence type="ECO:0000256" key="1">
    <source>
        <dbReference type="SAM" id="MobiDB-lite"/>
    </source>
</evidence>
<dbReference type="SFLD" id="SFLDS00019">
    <property type="entry name" value="Glutathione_Transferase_(cytos"/>
    <property type="match status" value="1"/>
</dbReference>
<evidence type="ECO:0000259" key="2">
    <source>
        <dbReference type="PROSITE" id="PS50404"/>
    </source>
</evidence>
<feature type="compositionally biased region" description="Polar residues" evidence="1">
    <location>
        <begin position="202"/>
        <end position="220"/>
    </location>
</feature>
<dbReference type="Gene3D" id="3.40.30.10">
    <property type="entry name" value="Glutaredoxin"/>
    <property type="match status" value="1"/>
</dbReference>
<evidence type="ECO:0000313" key="3">
    <source>
        <dbReference type="EMBL" id="EXJ86217.1"/>
    </source>
</evidence>
<dbReference type="InterPro" id="IPR036249">
    <property type="entry name" value="Thioredoxin-like_sf"/>
</dbReference>
<dbReference type="Pfam" id="PF13409">
    <property type="entry name" value="GST_N_2"/>
    <property type="match status" value="1"/>
</dbReference>
<dbReference type="SFLD" id="SFLDG00358">
    <property type="entry name" value="Main_(cytGST)"/>
    <property type="match status" value="1"/>
</dbReference>
<dbReference type="PANTHER" id="PTHR43968:SF6">
    <property type="entry name" value="GLUTATHIONE S-TRANSFERASE OMEGA"/>
    <property type="match status" value="1"/>
</dbReference>
<dbReference type="Pfam" id="PF13410">
    <property type="entry name" value="GST_C_2"/>
    <property type="match status" value="1"/>
</dbReference>